<dbReference type="PANTHER" id="PTHR12176">
    <property type="entry name" value="SAM-DEPENDENT METHYLTRANSFERASE SUPERFAMILY PROTEIN"/>
    <property type="match status" value="1"/>
</dbReference>
<evidence type="ECO:0008006" key="6">
    <source>
        <dbReference type="Google" id="ProtNLM"/>
    </source>
</evidence>
<dbReference type="InterPro" id="IPR051419">
    <property type="entry name" value="Lys/N-term_MeTrsfase_sf"/>
</dbReference>
<dbReference type="OrthoDB" id="411785at2759"/>
<keyword evidence="5" id="KW-1185">Reference proteome</keyword>
<dbReference type="AlphaFoldDB" id="A0A9P4W7A5"/>
<organism evidence="4 5">
    <name type="scientific">Curvularia kusanoi</name>
    <name type="common">Cochliobolus kusanoi</name>
    <dbReference type="NCBI Taxonomy" id="90978"/>
    <lineage>
        <taxon>Eukaryota</taxon>
        <taxon>Fungi</taxon>
        <taxon>Dikarya</taxon>
        <taxon>Ascomycota</taxon>
        <taxon>Pezizomycotina</taxon>
        <taxon>Dothideomycetes</taxon>
        <taxon>Pleosporomycetidae</taxon>
        <taxon>Pleosporales</taxon>
        <taxon>Pleosporineae</taxon>
        <taxon>Pleosporaceae</taxon>
        <taxon>Curvularia</taxon>
    </lineage>
</organism>
<proteinExistence type="inferred from homology"/>
<dbReference type="Gene3D" id="3.40.50.150">
    <property type="entry name" value="Vaccinia Virus protein VP39"/>
    <property type="match status" value="1"/>
</dbReference>
<protein>
    <recommendedName>
        <fullName evidence="6">Methyltransferase domain-containing protein</fullName>
    </recommendedName>
</protein>
<keyword evidence="2" id="KW-0489">Methyltransferase</keyword>
<dbReference type="SUPFAM" id="SSF53335">
    <property type="entry name" value="S-adenosyl-L-methionine-dependent methyltransferases"/>
    <property type="match status" value="1"/>
</dbReference>
<evidence type="ECO:0000313" key="4">
    <source>
        <dbReference type="EMBL" id="KAF3000217.1"/>
    </source>
</evidence>
<dbReference type="InterPro" id="IPR029063">
    <property type="entry name" value="SAM-dependent_MTases_sf"/>
</dbReference>
<comment type="caution">
    <text evidence="4">The sequence shown here is derived from an EMBL/GenBank/DDBJ whole genome shotgun (WGS) entry which is preliminary data.</text>
</comment>
<dbReference type="EMBL" id="SWKU01000015">
    <property type="protein sequence ID" value="KAF3000217.1"/>
    <property type="molecule type" value="Genomic_DNA"/>
</dbReference>
<dbReference type="GO" id="GO:0008168">
    <property type="term" value="F:methyltransferase activity"/>
    <property type="evidence" value="ECO:0007669"/>
    <property type="project" value="UniProtKB-KW"/>
</dbReference>
<name>A0A9P4W7A5_CURKU</name>
<gene>
    <name evidence="4" type="ORF">E8E13_007155</name>
</gene>
<evidence type="ECO:0000256" key="2">
    <source>
        <dbReference type="ARBA" id="ARBA00022603"/>
    </source>
</evidence>
<evidence type="ECO:0000313" key="5">
    <source>
        <dbReference type="Proteomes" id="UP000801428"/>
    </source>
</evidence>
<comment type="similarity">
    <text evidence="1">Belongs to the methyltransferase superfamily.</text>
</comment>
<reference evidence="4" key="1">
    <citation type="submission" date="2019-04" db="EMBL/GenBank/DDBJ databases">
        <title>Sequencing of skin fungus with MAO and IRED activity.</title>
        <authorList>
            <person name="Marsaioli A.J."/>
            <person name="Bonatto J.M.C."/>
            <person name="Reis Junior O."/>
        </authorList>
    </citation>
    <scope>NUCLEOTIDE SEQUENCE</scope>
    <source>
        <strain evidence="4">30M1</strain>
    </source>
</reference>
<dbReference type="GO" id="GO:0032259">
    <property type="term" value="P:methylation"/>
    <property type="evidence" value="ECO:0007669"/>
    <property type="project" value="UniProtKB-KW"/>
</dbReference>
<evidence type="ECO:0000256" key="1">
    <source>
        <dbReference type="ARBA" id="ARBA00008361"/>
    </source>
</evidence>
<keyword evidence="3" id="KW-0808">Transferase</keyword>
<evidence type="ECO:0000256" key="3">
    <source>
        <dbReference type="ARBA" id="ARBA00022679"/>
    </source>
</evidence>
<dbReference type="PANTHER" id="PTHR12176:SF84">
    <property type="entry name" value="METHYLTRANSFERASE DOMAIN-CONTAINING PROTEIN"/>
    <property type="match status" value="1"/>
</dbReference>
<accession>A0A9P4W7A5</accession>
<dbReference type="Proteomes" id="UP000801428">
    <property type="component" value="Unassembled WGS sequence"/>
</dbReference>
<sequence length="280" mass="31112">MPSKAKAPEFGSQEYWDQRFTTNTAPFDWLSAPDALDPLITDALRTSNQEQPQLLHIGCGSSLLSQHLKNHVESPRQVHNVDYSSVVIEAERRRESESVGGNVDACARWDAVDLLNYASLNEACGQSMYSVIVDKSTADAISCADDVSCHLPYAICTEERTVANDLTKAGHKSVLIHPLHLLAVHLAYVAKPGAKWISLSYTAERFPFLDDVEVATTTKNAATDTEIPDPRILWTVVGKHQIEAKEEGNMGGVAHRPKVYHWLYILQRTSTQLYNVTDRP</sequence>